<evidence type="ECO:0000313" key="8">
    <source>
        <dbReference type="Proteomes" id="UP000199520"/>
    </source>
</evidence>
<comment type="function">
    <text evidence="1">General (non sugar-specific) component of the phosphoenolpyruvate-dependent sugar phosphotransferase system (sugar PTS). This major carbohydrate active-transport system catalyzes the phosphorylation of incoming sugar substrates concomitantly with their translocation across the cell membrane. The phosphoryl group from phosphoenolpyruvate (PEP) is transferred to the phosphoryl carrier protein HPr by enzyme I. Phospho-HPr then transfers it to the PTS EIIA domain.</text>
</comment>
<keyword evidence="8" id="KW-1185">Reference proteome</keyword>
<dbReference type="STRING" id="1123291.SAMN04490355_10379"/>
<dbReference type="GO" id="GO:0005737">
    <property type="term" value="C:cytoplasm"/>
    <property type="evidence" value="ECO:0007669"/>
    <property type="project" value="UniProtKB-SubCell"/>
</dbReference>
<dbReference type="PROSITE" id="PS00369">
    <property type="entry name" value="PTS_HPR_HIS"/>
    <property type="match status" value="1"/>
</dbReference>
<accession>A0A1I4MSN3</accession>
<dbReference type="InterPro" id="IPR050399">
    <property type="entry name" value="HPr"/>
</dbReference>
<evidence type="ECO:0000256" key="5">
    <source>
        <dbReference type="ARBA" id="ARBA00022683"/>
    </source>
</evidence>
<dbReference type="EMBL" id="FOTS01000037">
    <property type="protein sequence ID" value="SFM06065.1"/>
    <property type="molecule type" value="Genomic_DNA"/>
</dbReference>
<proteinExistence type="predicted"/>
<keyword evidence="5" id="KW-0598">Phosphotransferase system</keyword>
<dbReference type="GO" id="GO:0009401">
    <property type="term" value="P:phosphoenolpyruvate-dependent sugar phosphotransferase system"/>
    <property type="evidence" value="ECO:0007669"/>
    <property type="project" value="UniProtKB-KW"/>
</dbReference>
<dbReference type="InterPro" id="IPR035895">
    <property type="entry name" value="HPr-like_sf"/>
</dbReference>
<keyword evidence="4" id="KW-0963">Cytoplasm</keyword>
<evidence type="ECO:0000256" key="2">
    <source>
        <dbReference type="ARBA" id="ARBA00004496"/>
    </source>
</evidence>
<evidence type="ECO:0000259" key="6">
    <source>
        <dbReference type="PROSITE" id="PS51350"/>
    </source>
</evidence>
<dbReference type="PRINTS" id="PR00107">
    <property type="entry name" value="PHOSPHOCPHPR"/>
</dbReference>
<dbReference type="InterPro" id="IPR000032">
    <property type="entry name" value="HPr-like"/>
</dbReference>
<organism evidence="7 8">
    <name type="scientific">Pelosinus propionicus DSM 13327</name>
    <dbReference type="NCBI Taxonomy" id="1123291"/>
    <lineage>
        <taxon>Bacteria</taxon>
        <taxon>Bacillati</taxon>
        <taxon>Bacillota</taxon>
        <taxon>Negativicutes</taxon>
        <taxon>Selenomonadales</taxon>
        <taxon>Sporomusaceae</taxon>
        <taxon>Pelosinus</taxon>
    </lineage>
</organism>
<gene>
    <name evidence="7" type="ORF">SAMN04490355_10379</name>
</gene>
<reference evidence="8" key="1">
    <citation type="submission" date="2016-10" db="EMBL/GenBank/DDBJ databases">
        <authorList>
            <person name="Varghese N."/>
            <person name="Submissions S."/>
        </authorList>
    </citation>
    <scope>NUCLEOTIDE SEQUENCE [LARGE SCALE GENOMIC DNA]</scope>
    <source>
        <strain evidence="8">DSM 13327</strain>
    </source>
</reference>
<dbReference type="NCBIfam" id="TIGR01003">
    <property type="entry name" value="PTS_HPr_family"/>
    <property type="match status" value="1"/>
</dbReference>
<dbReference type="OrthoDB" id="9809047at2"/>
<protein>
    <recommendedName>
        <fullName evidence="3">Phosphocarrier protein HPr</fullName>
    </recommendedName>
</protein>
<feature type="domain" description="HPr" evidence="6">
    <location>
        <begin position="1"/>
        <end position="87"/>
    </location>
</feature>
<dbReference type="InterPro" id="IPR001020">
    <property type="entry name" value="PTS_HPr_His_P_site"/>
</dbReference>
<evidence type="ECO:0000256" key="1">
    <source>
        <dbReference type="ARBA" id="ARBA00003681"/>
    </source>
</evidence>
<dbReference type="Gene3D" id="3.30.1340.10">
    <property type="entry name" value="HPr-like"/>
    <property type="match status" value="1"/>
</dbReference>
<evidence type="ECO:0000313" key="7">
    <source>
        <dbReference type="EMBL" id="SFM06065.1"/>
    </source>
</evidence>
<dbReference type="AlphaFoldDB" id="A0A1I4MSN3"/>
<dbReference type="Proteomes" id="UP000199520">
    <property type="component" value="Unassembled WGS sequence"/>
</dbReference>
<sequence>MELTLQIKNKAGLHARPAAMFAQKCSTFKSSITIVKENKQANGKSLINLMGLSIKQGDTITLKIDGSDAADAGAALKKIVDDKFGEE</sequence>
<dbReference type="Pfam" id="PF00381">
    <property type="entry name" value="PTS-HPr"/>
    <property type="match status" value="1"/>
</dbReference>
<dbReference type="SUPFAM" id="SSF55594">
    <property type="entry name" value="HPr-like"/>
    <property type="match status" value="1"/>
</dbReference>
<name>A0A1I4MSN3_9FIRM</name>
<dbReference type="PANTHER" id="PTHR33705">
    <property type="entry name" value="PHOSPHOCARRIER PROTEIN HPR"/>
    <property type="match status" value="1"/>
</dbReference>
<evidence type="ECO:0000256" key="4">
    <source>
        <dbReference type="ARBA" id="ARBA00022490"/>
    </source>
</evidence>
<dbReference type="CDD" id="cd00367">
    <property type="entry name" value="PTS-HPr_like"/>
    <property type="match status" value="1"/>
</dbReference>
<evidence type="ECO:0000256" key="3">
    <source>
        <dbReference type="ARBA" id="ARBA00020422"/>
    </source>
</evidence>
<dbReference type="PROSITE" id="PS51350">
    <property type="entry name" value="PTS_HPR_DOM"/>
    <property type="match status" value="1"/>
</dbReference>
<comment type="subcellular location">
    <subcellularLocation>
        <location evidence="2">Cytoplasm</location>
    </subcellularLocation>
</comment>
<dbReference type="PANTHER" id="PTHR33705:SF2">
    <property type="entry name" value="PHOSPHOCARRIER PROTEIN NPR"/>
    <property type="match status" value="1"/>
</dbReference>
<dbReference type="RefSeq" id="WP_090940264.1">
    <property type="nucleotide sequence ID" value="NZ_FOTS01000037.1"/>
</dbReference>